<keyword evidence="3 7" id="KW-0347">Helicase</keyword>
<dbReference type="EMBL" id="JAWLKJ010000001">
    <property type="protein sequence ID" value="MDV6298138.1"/>
    <property type="molecule type" value="Genomic_DNA"/>
</dbReference>
<dbReference type="Gene3D" id="3.40.50.300">
    <property type="entry name" value="P-loop containing nucleotide triphosphate hydrolases"/>
    <property type="match status" value="1"/>
</dbReference>
<evidence type="ECO:0000313" key="8">
    <source>
        <dbReference type="Proteomes" id="UP001185873"/>
    </source>
</evidence>
<keyword evidence="2" id="KW-0378">Hydrolase</keyword>
<dbReference type="Proteomes" id="UP001185873">
    <property type="component" value="Unassembled WGS sequence"/>
</dbReference>
<dbReference type="GO" id="GO:0016787">
    <property type="term" value="F:hydrolase activity"/>
    <property type="evidence" value="ECO:0007669"/>
    <property type="project" value="UniProtKB-KW"/>
</dbReference>
<dbReference type="CDD" id="cd18011">
    <property type="entry name" value="DEXDc_RapA"/>
    <property type="match status" value="1"/>
</dbReference>
<name>A0AAE4U6E4_9ACTN</name>
<dbReference type="InterPro" id="IPR057342">
    <property type="entry name" value="DEXDc_RapA"/>
</dbReference>
<dbReference type="CDD" id="cd18793">
    <property type="entry name" value="SF2_C_SNF"/>
    <property type="match status" value="1"/>
</dbReference>
<dbReference type="SMART" id="SM00487">
    <property type="entry name" value="DEXDc"/>
    <property type="match status" value="1"/>
</dbReference>
<keyword evidence="1" id="KW-0547">Nucleotide-binding</keyword>
<proteinExistence type="predicted"/>
<dbReference type="InterPro" id="IPR038718">
    <property type="entry name" value="SNF2-like_sf"/>
</dbReference>
<keyword evidence="4" id="KW-0067">ATP-binding</keyword>
<dbReference type="GO" id="GO:0003677">
    <property type="term" value="F:DNA binding"/>
    <property type="evidence" value="ECO:0007669"/>
    <property type="project" value="InterPro"/>
</dbReference>
<dbReference type="Gene3D" id="3.40.50.10810">
    <property type="entry name" value="Tandem AAA-ATPase domain"/>
    <property type="match status" value="1"/>
</dbReference>
<protein>
    <submittedName>
        <fullName evidence="7">Helicase-related protein</fullName>
    </submittedName>
</protein>
<dbReference type="GO" id="GO:0005524">
    <property type="term" value="F:ATP binding"/>
    <property type="evidence" value="ECO:0007669"/>
    <property type="project" value="InterPro"/>
</dbReference>
<reference evidence="7" key="1">
    <citation type="submission" date="2023-10" db="EMBL/GenBank/DDBJ databases">
        <title>Development of a sustainable strategy for remediation of hydrocarbon-contaminated territories based on the waste exchange concept.</title>
        <authorList>
            <person name="Krivoruchko A."/>
        </authorList>
    </citation>
    <scope>NUCLEOTIDE SEQUENCE</scope>
    <source>
        <strain evidence="7">IEGM 1175</strain>
    </source>
</reference>
<dbReference type="AlphaFoldDB" id="A0AAE4U6E4"/>
<comment type="caution">
    <text evidence="7">The sequence shown here is derived from an EMBL/GenBank/DDBJ whole genome shotgun (WGS) entry which is preliminary data.</text>
</comment>
<dbReference type="Pfam" id="PF04851">
    <property type="entry name" value="ResIII"/>
    <property type="match status" value="1"/>
</dbReference>
<evidence type="ECO:0000256" key="2">
    <source>
        <dbReference type="ARBA" id="ARBA00022801"/>
    </source>
</evidence>
<evidence type="ECO:0000256" key="1">
    <source>
        <dbReference type="ARBA" id="ARBA00022741"/>
    </source>
</evidence>
<dbReference type="PANTHER" id="PTHR45766:SF6">
    <property type="entry name" value="SWI_SNF-RELATED MATRIX-ASSOCIATED ACTIN-DEPENDENT REGULATOR OF CHROMATIN SUBFAMILY A-LIKE PROTEIN 1"/>
    <property type="match status" value="1"/>
</dbReference>
<evidence type="ECO:0000259" key="6">
    <source>
        <dbReference type="PROSITE" id="PS51194"/>
    </source>
</evidence>
<accession>A0AAE4U6E4</accession>
<feature type="domain" description="Helicase ATP-binding" evidence="5">
    <location>
        <begin position="119"/>
        <end position="289"/>
    </location>
</feature>
<organism evidence="7 8">
    <name type="scientific">Dietzia maris</name>
    <dbReference type="NCBI Taxonomy" id="37915"/>
    <lineage>
        <taxon>Bacteria</taxon>
        <taxon>Bacillati</taxon>
        <taxon>Actinomycetota</taxon>
        <taxon>Actinomycetes</taxon>
        <taxon>Mycobacteriales</taxon>
        <taxon>Dietziaceae</taxon>
        <taxon>Dietzia</taxon>
    </lineage>
</organism>
<sequence>MNDHVSAFDDLQRGVVVEGLASGPVTIVTCDEQGPGCVQVFYQDQDAQAGVVILFESDLDQLRLAPDKARWTFDADATEFKLAAEAMRIQRAGLFDPMLAVSSSNVDPLPHQIRAVYEEMLPRTELRFLLADDPGAGKTIMAGLYLKEMQLRGDVERALIVAPGGLVEQWQEELHSKFGIEATIFAPDVSLPGANPFADARVLIARMDQLARNEVLHEWLEQSRWDLVVVDEAHRMSAKWYGLELDPTRRYRLGQTLSETTRHLLLMTATPHSGDPGSYRAFLALVDPDTFAGPQPPNAPTPDASAHMRRMVKEDLLRFDGTPLFPERIAETVPYELTAAEQELYEEVTRYVREEMNRADALDDTRKRTVGFALTVLQRRLASSTHAIVRSLERRRDRLQARLKEEQARPFAVPSVVPSSIVEGDEWDDDDIAAAELEAAEDVVVDAASAARTAAEMRVEIGELDRLVALARSVRDAGEDRKWAQLRTILSDEVLTAPVVDPAAGPRKLIIFTEHRDTLTYLEQQISSLFGQAEAVVTIHGGTPREERLRVREEFTHNPGCRILLATDAAGEGLNLQAAHLMVNYDLPWNPNRIEQRFGRVHRIGQRQVCRLWNLVADQTREGQVFQRLLTKMEEQRKAYGGRLFDVLGEAFRERPLRELLMEAIRYGDLPEHQERLDQVIDAEVADGLEELLAERRLADDGFGSEELHAMRRTMEEARARRLQPHNVEAFFVHAFAAAGGRIVPRERGRYEIRNVPAPLRHRVGQRPVATKYQRVTFDPADTGRVGPAELLAPGHPLMDVVLEHTIETYRGALQRGTVLAETGRLTGGPRLMLAATSTVSDGSGNAVSKRFEFVTVDAHGLIDAGGVAPYLDAEPLPGVAGPDGDPRVTELLEAPWLRGGTVDQLTRWASAHLLPEHLAAVRLRVEPRVAKAKREVRDRMTETINFLDFKATDLEESPGRGRASKRRTPERLRADMEELIARRDARLTELDSQSVVRAESVTVDGAALLVPADWVCPVVPAHARETEETDRRAVAAVMAAERKLGRMPVEQAHNNEGYDILSEGTDGRGVFIEVKGRIAGADTFFFSKSQVLCGKNMEAQYRLALVSVSPDNAAHDEVRYLVDPCRGMTFGDFAASGVEGDWKAMWAKGGAPV</sequence>
<evidence type="ECO:0000313" key="7">
    <source>
        <dbReference type="EMBL" id="MDV6298138.1"/>
    </source>
</evidence>
<dbReference type="SUPFAM" id="SSF52540">
    <property type="entry name" value="P-loop containing nucleoside triphosphate hydrolases"/>
    <property type="match status" value="2"/>
</dbReference>
<evidence type="ECO:0000256" key="3">
    <source>
        <dbReference type="ARBA" id="ARBA00022806"/>
    </source>
</evidence>
<dbReference type="InterPro" id="IPR027417">
    <property type="entry name" value="P-loop_NTPase"/>
</dbReference>
<dbReference type="InterPro" id="IPR014001">
    <property type="entry name" value="Helicase_ATP-bd"/>
</dbReference>
<dbReference type="PANTHER" id="PTHR45766">
    <property type="entry name" value="DNA ANNEALING HELICASE AND ENDONUCLEASE ZRANB3 FAMILY MEMBER"/>
    <property type="match status" value="1"/>
</dbReference>
<evidence type="ECO:0000259" key="5">
    <source>
        <dbReference type="PROSITE" id="PS51192"/>
    </source>
</evidence>
<dbReference type="InterPro" id="IPR049730">
    <property type="entry name" value="SNF2/RAD54-like_C"/>
</dbReference>
<dbReference type="Pfam" id="PF13020">
    <property type="entry name" value="NOV_C"/>
    <property type="match status" value="1"/>
</dbReference>
<feature type="domain" description="Helicase C-terminal" evidence="6">
    <location>
        <begin position="482"/>
        <end position="663"/>
    </location>
</feature>
<dbReference type="Pfam" id="PF00271">
    <property type="entry name" value="Helicase_C"/>
    <property type="match status" value="1"/>
</dbReference>
<gene>
    <name evidence="7" type="ORF">R3P82_03330</name>
</gene>
<dbReference type="GO" id="GO:0004386">
    <property type="term" value="F:helicase activity"/>
    <property type="evidence" value="ECO:0007669"/>
    <property type="project" value="UniProtKB-KW"/>
</dbReference>
<dbReference type="InterPro" id="IPR024975">
    <property type="entry name" value="NOV_C"/>
</dbReference>
<dbReference type="PROSITE" id="PS51194">
    <property type="entry name" value="HELICASE_CTER"/>
    <property type="match status" value="1"/>
</dbReference>
<dbReference type="RefSeq" id="WP_317468524.1">
    <property type="nucleotide sequence ID" value="NZ_JAWLKJ010000001.1"/>
</dbReference>
<dbReference type="InterPro" id="IPR006935">
    <property type="entry name" value="Helicase/UvrB_N"/>
</dbReference>
<dbReference type="InterPro" id="IPR001650">
    <property type="entry name" value="Helicase_C-like"/>
</dbReference>
<dbReference type="PROSITE" id="PS51192">
    <property type="entry name" value="HELICASE_ATP_BIND_1"/>
    <property type="match status" value="1"/>
</dbReference>
<evidence type="ECO:0000256" key="4">
    <source>
        <dbReference type="ARBA" id="ARBA00022840"/>
    </source>
</evidence>
<dbReference type="SMART" id="SM00490">
    <property type="entry name" value="HELICc"/>
    <property type="match status" value="1"/>
</dbReference>